<keyword evidence="1" id="KW-1133">Transmembrane helix</keyword>
<gene>
    <name evidence="3" type="ordered locus">Oweho_0189</name>
</gene>
<dbReference type="eggNOG" id="ENOG5031EDH">
    <property type="taxonomic scope" value="Bacteria"/>
</dbReference>
<keyword evidence="4" id="KW-1185">Reference proteome</keyword>
<accession>G8R6R8</accession>
<proteinExistence type="predicted"/>
<evidence type="ECO:0000259" key="2">
    <source>
        <dbReference type="Pfam" id="PF09413"/>
    </source>
</evidence>
<dbReference type="AlphaFoldDB" id="G8R6R8"/>
<reference evidence="3 4" key="1">
    <citation type="journal article" date="2012" name="Stand. Genomic Sci.">
        <title>Genome sequence of the orange-pigmented seawater bacterium Owenweeksia hongkongensis type strain (UST20020801(T)).</title>
        <authorList>
            <person name="Riedel T."/>
            <person name="Held B."/>
            <person name="Nolan M."/>
            <person name="Lucas S."/>
            <person name="Lapidus A."/>
            <person name="Tice H."/>
            <person name="Del Rio T.G."/>
            <person name="Cheng J.F."/>
            <person name="Han C."/>
            <person name="Tapia R."/>
            <person name="Goodwin L.A."/>
            <person name="Pitluck S."/>
            <person name="Liolios K."/>
            <person name="Mavromatis K."/>
            <person name="Pagani I."/>
            <person name="Ivanova N."/>
            <person name="Mikhailova N."/>
            <person name="Pati A."/>
            <person name="Chen A."/>
            <person name="Palaniappan K."/>
            <person name="Rohde M."/>
            <person name="Tindall B.J."/>
            <person name="Detter J.C."/>
            <person name="Goker M."/>
            <person name="Woyke T."/>
            <person name="Bristow J."/>
            <person name="Eisen J.A."/>
            <person name="Markowitz V."/>
            <person name="Hugenholtz P."/>
            <person name="Klenk H.P."/>
            <person name="Kyrpides N.C."/>
        </authorList>
    </citation>
    <scope>NUCLEOTIDE SEQUENCE</scope>
    <source>
        <strain evidence="4">DSM 17368 / JCM 12287 / NRRL B-23963</strain>
    </source>
</reference>
<name>G8R6R8_OWEHD</name>
<evidence type="ECO:0000256" key="1">
    <source>
        <dbReference type="SAM" id="Phobius"/>
    </source>
</evidence>
<dbReference type="Proteomes" id="UP000005631">
    <property type="component" value="Chromosome"/>
</dbReference>
<dbReference type="Gene3D" id="3.30.70.790">
    <property type="entry name" value="UreE, C-terminal domain"/>
    <property type="match status" value="1"/>
</dbReference>
<keyword evidence="1" id="KW-0472">Membrane</keyword>
<dbReference type="Pfam" id="PF09413">
    <property type="entry name" value="DUF2007"/>
    <property type="match status" value="1"/>
</dbReference>
<evidence type="ECO:0000313" key="4">
    <source>
        <dbReference type="Proteomes" id="UP000005631"/>
    </source>
</evidence>
<dbReference type="OrthoDB" id="8480302at2"/>
<feature type="domain" description="DUF2007" evidence="2">
    <location>
        <begin position="8"/>
        <end position="69"/>
    </location>
</feature>
<dbReference type="InterPro" id="IPR011322">
    <property type="entry name" value="N-reg_PII-like_a/b"/>
</dbReference>
<organism evidence="3 4">
    <name type="scientific">Owenweeksia hongkongensis (strain DSM 17368 / CIP 108786 / JCM 12287 / NRRL B-23963 / UST20020801)</name>
    <dbReference type="NCBI Taxonomy" id="926562"/>
    <lineage>
        <taxon>Bacteria</taxon>
        <taxon>Pseudomonadati</taxon>
        <taxon>Bacteroidota</taxon>
        <taxon>Flavobacteriia</taxon>
        <taxon>Flavobacteriales</taxon>
        <taxon>Owenweeksiaceae</taxon>
        <taxon>Owenweeksia</taxon>
    </lineage>
</organism>
<dbReference type="KEGG" id="oho:Oweho_0189"/>
<dbReference type="RefSeq" id="WP_014200572.1">
    <property type="nucleotide sequence ID" value="NC_016599.1"/>
</dbReference>
<evidence type="ECO:0000313" key="3">
    <source>
        <dbReference type="EMBL" id="AEV31211.1"/>
    </source>
</evidence>
<dbReference type="SUPFAM" id="SSF54913">
    <property type="entry name" value="GlnB-like"/>
    <property type="match status" value="1"/>
</dbReference>
<feature type="transmembrane region" description="Helical" evidence="1">
    <location>
        <begin position="102"/>
        <end position="121"/>
    </location>
</feature>
<dbReference type="EMBL" id="CP003156">
    <property type="protein sequence ID" value="AEV31211.1"/>
    <property type="molecule type" value="Genomic_DNA"/>
</dbReference>
<dbReference type="HOGENOM" id="CLU_130977_0_0_10"/>
<dbReference type="STRING" id="926562.Oweho_0189"/>
<keyword evidence="1" id="KW-0812">Transmembrane</keyword>
<dbReference type="InterPro" id="IPR018551">
    <property type="entry name" value="DUF2007"/>
</dbReference>
<protein>
    <recommendedName>
        <fullName evidence="2">DUF2007 domain-containing protein</fullName>
    </recommendedName>
</protein>
<sequence length="134" mass="14763">MALETLKTFDNSVEAHILKTKLESEGIPCYLFDEHTVSMNPLYNVTLGGIKLKINSYDAVDALEVLQSIESNPVTDDDDKTIVCPKCGSDNYYSGFKSMKSVGGILMATISLLLSVFPIFLKNVHKCKTCGTEF</sequence>